<dbReference type="Proteomes" id="UP000010384">
    <property type="component" value="Chromosome"/>
</dbReference>
<keyword evidence="5" id="KW-1185">Reference proteome</keyword>
<protein>
    <submittedName>
        <fullName evidence="4">Heat shock protein DnaJ domain protein</fullName>
    </submittedName>
</protein>
<proteinExistence type="predicted"/>
<keyword evidence="1" id="KW-0175">Coiled coil</keyword>
<reference evidence="4 5" key="1">
    <citation type="submission" date="2012-06" db="EMBL/GenBank/DDBJ databases">
        <title>Finished chromosome of genome of Chroococcidiopsis thermalis PCC 7203.</title>
        <authorList>
            <consortium name="US DOE Joint Genome Institute"/>
            <person name="Gugger M."/>
            <person name="Coursin T."/>
            <person name="Rippka R."/>
            <person name="Tandeau De Marsac N."/>
            <person name="Huntemann M."/>
            <person name="Wei C.-L."/>
            <person name="Han J."/>
            <person name="Detter J.C."/>
            <person name="Han C."/>
            <person name="Tapia R."/>
            <person name="Davenport K."/>
            <person name="Daligault H."/>
            <person name="Erkkila T."/>
            <person name="Gu W."/>
            <person name="Munk A.C.C."/>
            <person name="Teshima H."/>
            <person name="Xu Y."/>
            <person name="Chain P."/>
            <person name="Chen A."/>
            <person name="Krypides N."/>
            <person name="Mavromatis K."/>
            <person name="Markowitz V."/>
            <person name="Szeto E."/>
            <person name="Ivanova N."/>
            <person name="Mikhailova N."/>
            <person name="Ovchinnikova G."/>
            <person name="Pagani I."/>
            <person name="Pati A."/>
            <person name="Goodwin L."/>
            <person name="Peters L."/>
            <person name="Pitluck S."/>
            <person name="Woyke T."/>
            <person name="Kerfeld C."/>
        </authorList>
    </citation>
    <scope>NUCLEOTIDE SEQUENCE [LARGE SCALE GENOMIC DNA]</scope>
    <source>
        <strain evidence="4 5">PCC 7203</strain>
    </source>
</reference>
<feature type="compositionally biased region" description="Acidic residues" evidence="2">
    <location>
        <begin position="411"/>
        <end position="423"/>
    </location>
</feature>
<dbReference type="PATRIC" id="fig|251229.3.peg.1374"/>
<organism evidence="4 5">
    <name type="scientific">Chroococcidiopsis thermalis (strain PCC 7203)</name>
    <dbReference type="NCBI Taxonomy" id="251229"/>
    <lineage>
        <taxon>Bacteria</taxon>
        <taxon>Bacillati</taxon>
        <taxon>Cyanobacteriota</taxon>
        <taxon>Cyanophyceae</taxon>
        <taxon>Chroococcidiopsidales</taxon>
        <taxon>Chroococcidiopsidaceae</taxon>
        <taxon>Chroococcidiopsis</taxon>
    </lineage>
</organism>
<dbReference type="InParanoid" id="K9TXG6"/>
<dbReference type="eggNOG" id="COG0484">
    <property type="taxonomic scope" value="Bacteria"/>
</dbReference>
<accession>K9TXG6</accession>
<dbReference type="InterPro" id="IPR001623">
    <property type="entry name" value="DnaJ_domain"/>
</dbReference>
<feature type="domain" description="J" evidence="3">
    <location>
        <begin position="193"/>
        <end position="265"/>
    </location>
</feature>
<dbReference type="OrthoDB" id="422295at2"/>
<dbReference type="CDD" id="cd06257">
    <property type="entry name" value="DnaJ"/>
    <property type="match status" value="1"/>
</dbReference>
<dbReference type="SMART" id="SM00271">
    <property type="entry name" value="DnaJ"/>
    <property type="match status" value="1"/>
</dbReference>
<evidence type="ECO:0000313" key="5">
    <source>
        <dbReference type="Proteomes" id="UP000010384"/>
    </source>
</evidence>
<gene>
    <name evidence="4" type="ORF">Chro_1161</name>
</gene>
<evidence type="ECO:0000313" key="4">
    <source>
        <dbReference type="EMBL" id="AFY86689.1"/>
    </source>
</evidence>
<name>K9TXG6_CHRTP</name>
<dbReference type="STRING" id="251229.Chro_1161"/>
<evidence type="ECO:0000256" key="1">
    <source>
        <dbReference type="SAM" id="Coils"/>
    </source>
</evidence>
<dbReference type="PROSITE" id="PS50076">
    <property type="entry name" value="DNAJ_2"/>
    <property type="match status" value="1"/>
</dbReference>
<dbReference type="Pfam" id="PF00226">
    <property type="entry name" value="DnaJ"/>
    <property type="match status" value="1"/>
</dbReference>
<dbReference type="KEGG" id="cthe:Chro_1161"/>
<sequence length="529" mass="61652">MITTVAVEPEFGTVEWITYKVRRAEADLYDVALFLWRESLAHGFSFSKMVEQYRQQGADIPCSNRTLSRYLEALPDYQQHQEHKRLNPSPGALRKRKHDEKNRYSCHDVKSNDESFIDVEAVEIQDREFTIHPIIIEPQPSSESALAMVRPAIDFSYFSCDIQEHTKTLIRIRQLEEEFDYLGKKKYVLGTGEWWQILKVNRSATKVEVVDRYRELLRFWHPDINKSSEAEENTKLINSAWSSFEKEMNVECDKPNPRSVINDLDTLQKKVAINIQELNDRVTKTYADMYAVQEENKRLHDENEKLKCRIHELENEDSEELLQMSPEVALVNLTGGRENLTKFAQHWLQTYITDMYGGTGGFIVFKIGFGGLLETSVEYWKTKRSQELTEGWISSCGLWGENEWVGWDYDEDYDDDEDYDQENEQVQSSSNAQITEAEIQQEPPIEVQIIPTEVITETPTGLNGVELRKELQRRFGEDRVKEQYVINCCRKTKKEGYLIKKVFEDFGIKLEIAGKTKLGNLYRIVDEAA</sequence>
<feature type="coiled-coil region" evidence="1">
    <location>
        <begin position="289"/>
        <end position="323"/>
    </location>
</feature>
<dbReference type="SUPFAM" id="SSF46565">
    <property type="entry name" value="Chaperone J-domain"/>
    <property type="match status" value="1"/>
</dbReference>
<dbReference type="Gene3D" id="1.10.287.110">
    <property type="entry name" value="DnaJ domain"/>
    <property type="match status" value="1"/>
</dbReference>
<dbReference type="InterPro" id="IPR036869">
    <property type="entry name" value="J_dom_sf"/>
</dbReference>
<keyword evidence="4" id="KW-0346">Stress response</keyword>
<feature type="region of interest" description="Disordered" evidence="2">
    <location>
        <begin position="411"/>
        <end position="431"/>
    </location>
</feature>
<evidence type="ECO:0000259" key="3">
    <source>
        <dbReference type="PROSITE" id="PS50076"/>
    </source>
</evidence>
<evidence type="ECO:0000256" key="2">
    <source>
        <dbReference type="SAM" id="MobiDB-lite"/>
    </source>
</evidence>
<dbReference type="AlphaFoldDB" id="K9TXG6"/>
<dbReference type="HOGENOM" id="CLU_514550_0_0_3"/>
<feature type="region of interest" description="Disordered" evidence="2">
    <location>
        <begin position="79"/>
        <end position="98"/>
    </location>
</feature>
<dbReference type="EMBL" id="CP003597">
    <property type="protein sequence ID" value="AFY86689.1"/>
    <property type="molecule type" value="Genomic_DNA"/>
</dbReference>
<dbReference type="RefSeq" id="WP_015153238.1">
    <property type="nucleotide sequence ID" value="NC_019695.1"/>
</dbReference>